<proteinExistence type="predicted"/>
<dbReference type="Proteomes" id="UP000018849">
    <property type="component" value="Unassembled WGS sequence"/>
</dbReference>
<name>A0A656JMF4_PSESF</name>
<comment type="caution">
    <text evidence="2">The sequence shown here is derived from an EMBL/GenBank/DDBJ whole genome shotgun (WGS) entry which is preliminary data.</text>
</comment>
<feature type="region of interest" description="Disordered" evidence="1">
    <location>
        <begin position="49"/>
        <end position="70"/>
    </location>
</feature>
<evidence type="ECO:0000256" key="1">
    <source>
        <dbReference type="SAM" id="MobiDB-lite"/>
    </source>
</evidence>
<dbReference type="AlphaFoldDB" id="A0A656JMF4"/>
<reference evidence="2 3" key="1">
    <citation type="journal article" date="2013" name="PLoS Pathog.">
        <title>Genomic analysis of the Kiwifruit pathogen Pseudomonas syringae pv. actinidiae provides insight into the origins of an emergent plant disease.</title>
        <authorList>
            <person name="McCann H.C."/>
            <person name="Rikkerink E.H."/>
            <person name="Bertels F."/>
            <person name="Fiers M."/>
            <person name="Lu A."/>
            <person name="Rees-George J."/>
            <person name="Andersen M.T."/>
            <person name="Gleave A.P."/>
            <person name="Haubold B."/>
            <person name="Wohlers M.W."/>
            <person name="Guttman D.S."/>
            <person name="Wang P.W."/>
            <person name="Straub C."/>
            <person name="Vanneste J.L."/>
            <person name="Rainey P.B."/>
            <person name="Templeton M.D."/>
        </authorList>
    </citation>
    <scope>NUCLEOTIDE SEQUENCE [LARGE SCALE GENOMIC DNA]</scope>
    <source>
        <strain evidence="2 3">ICMP 19096</strain>
    </source>
</reference>
<accession>A0A656JMF4</accession>
<organism evidence="2 3">
    <name type="scientific">Pseudomonas syringae pv. actinidiae ICMP 19096</name>
    <dbReference type="NCBI Taxonomy" id="1194405"/>
    <lineage>
        <taxon>Bacteria</taxon>
        <taxon>Pseudomonadati</taxon>
        <taxon>Pseudomonadota</taxon>
        <taxon>Gammaproteobacteria</taxon>
        <taxon>Pseudomonadales</taxon>
        <taxon>Pseudomonadaceae</taxon>
        <taxon>Pseudomonas</taxon>
        <taxon>Pseudomonas syringae</taxon>
    </lineage>
</organism>
<evidence type="ECO:0000313" key="2">
    <source>
        <dbReference type="EMBL" id="EPN38453.1"/>
    </source>
</evidence>
<evidence type="ECO:0000313" key="3">
    <source>
        <dbReference type="Proteomes" id="UP000018849"/>
    </source>
</evidence>
<sequence>MPTFQRNVLAVLVLVALCGYSLFHYRHLPKTADPTPLRPPASVVADATEIAPLPLNETQRRPQTLPEGMG</sequence>
<feature type="non-terminal residue" evidence="2">
    <location>
        <position position="70"/>
    </location>
</feature>
<gene>
    <name evidence="2" type="ORF">A245_38559</name>
</gene>
<protein>
    <submittedName>
        <fullName evidence="2">Uncharacterized protein</fullName>
    </submittedName>
</protein>
<dbReference type="EMBL" id="AOKF01003270">
    <property type="protein sequence ID" value="EPN38453.1"/>
    <property type="molecule type" value="Genomic_DNA"/>
</dbReference>